<feature type="domain" description="Fork-head" evidence="5">
    <location>
        <begin position="127"/>
        <end position="219"/>
    </location>
</feature>
<dbReference type="PANTHER" id="PTHR11829">
    <property type="entry name" value="FORKHEAD BOX PROTEIN"/>
    <property type="match status" value="1"/>
</dbReference>
<gene>
    <name evidence="6" type="ORF">MAR_023500</name>
</gene>
<feature type="non-terminal residue" evidence="6">
    <location>
        <position position="1"/>
    </location>
</feature>
<reference evidence="6" key="1">
    <citation type="submission" date="2022-11" db="EMBL/GenBank/DDBJ databases">
        <title>Centuries of genome instability and evolution in soft-shell clam transmissible cancer (bioRxiv).</title>
        <authorList>
            <person name="Hart S.F.M."/>
            <person name="Yonemitsu M.A."/>
            <person name="Giersch R.M."/>
            <person name="Beal B.F."/>
            <person name="Arriagada G."/>
            <person name="Davis B.W."/>
            <person name="Ostrander E.A."/>
            <person name="Goff S.P."/>
            <person name="Metzger M.J."/>
        </authorList>
    </citation>
    <scope>NUCLEOTIDE SEQUENCE</scope>
    <source>
        <strain evidence="6">MELC-2E11</strain>
        <tissue evidence="6">Siphon/mantle</tissue>
    </source>
</reference>
<feature type="region of interest" description="Disordered" evidence="4">
    <location>
        <begin position="45"/>
        <end position="80"/>
    </location>
</feature>
<dbReference type="InterPro" id="IPR050211">
    <property type="entry name" value="FOX_domain-containing"/>
</dbReference>
<dbReference type="SUPFAM" id="SSF46785">
    <property type="entry name" value="Winged helix' DNA-binding domain"/>
    <property type="match status" value="1"/>
</dbReference>
<dbReference type="PROSITE" id="PS50039">
    <property type="entry name" value="FORK_HEAD_3"/>
    <property type="match status" value="1"/>
</dbReference>
<dbReference type="InterPro" id="IPR001766">
    <property type="entry name" value="Fork_head_dom"/>
</dbReference>
<dbReference type="PANTHER" id="PTHR11829:SF142">
    <property type="entry name" value="FORK-HEAD DOMAIN-CONTAINING PROTEIN"/>
    <property type="match status" value="1"/>
</dbReference>
<dbReference type="InterPro" id="IPR036388">
    <property type="entry name" value="WH-like_DNA-bd_sf"/>
</dbReference>
<evidence type="ECO:0000313" key="7">
    <source>
        <dbReference type="Proteomes" id="UP001164746"/>
    </source>
</evidence>
<protein>
    <submittedName>
        <fullName evidence="6">FOXL1-like protein</fullName>
    </submittedName>
</protein>
<evidence type="ECO:0000259" key="5">
    <source>
        <dbReference type="PROSITE" id="PS50039"/>
    </source>
</evidence>
<dbReference type="SMART" id="SM00339">
    <property type="entry name" value="FH"/>
    <property type="match status" value="1"/>
</dbReference>
<evidence type="ECO:0000256" key="2">
    <source>
        <dbReference type="ARBA" id="ARBA00023242"/>
    </source>
</evidence>
<evidence type="ECO:0000313" key="6">
    <source>
        <dbReference type="EMBL" id="WAQ99127.1"/>
    </source>
</evidence>
<dbReference type="EMBL" id="CP111014">
    <property type="protein sequence ID" value="WAQ99127.1"/>
    <property type="molecule type" value="Genomic_DNA"/>
</dbReference>
<keyword evidence="1 3" id="KW-0238">DNA-binding</keyword>
<dbReference type="PRINTS" id="PR00053">
    <property type="entry name" value="FORKHEAD"/>
</dbReference>
<proteinExistence type="predicted"/>
<accession>A0ABY7DN62</accession>
<dbReference type="CDD" id="cd20035">
    <property type="entry name" value="FH_FOXQ2-like"/>
    <property type="match status" value="1"/>
</dbReference>
<comment type="subcellular location">
    <subcellularLocation>
        <location evidence="3">Nucleus</location>
    </subcellularLocation>
</comment>
<keyword evidence="2 3" id="KW-0539">Nucleus</keyword>
<feature type="compositionally biased region" description="Polar residues" evidence="4">
    <location>
        <begin position="45"/>
        <end position="66"/>
    </location>
</feature>
<keyword evidence="7" id="KW-1185">Reference proteome</keyword>
<evidence type="ECO:0000256" key="3">
    <source>
        <dbReference type="PROSITE-ProRule" id="PRU00089"/>
    </source>
</evidence>
<dbReference type="InterPro" id="IPR030456">
    <property type="entry name" value="TF_fork_head_CS_2"/>
</dbReference>
<evidence type="ECO:0000256" key="4">
    <source>
        <dbReference type="SAM" id="MobiDB-lite"/>
    </source>
</evidence>
<dbReference type="Proteomes" id="UP001164746">
    <property type="component" value="Chromosome 3"/>
</dbReference>
<feature type="DNA-binding region" description="Fork-head" evidence="3">
    <location>
        <begin position="127"/>
        <end position="219"/>
    </location>
</feature>
<name>A0ABY7DN62_MYAAR</name>
<dbReference type="PROSITE" id="PS00658">
    <property type="entry name" value="FORK_HEAD_2"/>
    <property type="match status" value="1"/>
</dbReference>
<evidence type="ECO:0000256" key="1">
    <source>
        <dbReference type="ARBA" id="ARBA00023125"/>
    </source>
</evidence>
<organism evidence="6 7">
    <name type="scientific">Mya arenaria</name>
    <name type="common">Soft-shell clam</name>
    <dbReference type="NCBI Taxonomy" id="6604"/>
    <lineage>
        <taxon>Eukaryota</taxon>
        <taxon>Metazoa</taxon>
        <taxon>Spiralia</taxon>
        <taxon>Lophotrochozoa</taxon>
        <taxon>Mollusca</taxon>
        <taxon>Bivalvia</taxon>
        <taxon>Autobranchia</taxon>
        <taxon>Heteroconchia</taxon>
        <taxon>Euheterodonta</taxon>
        <taxon>Imparidentia</taxon>
        <taxon>Neoheterodontei</taxon>
        <taxon>Myida</taxon>
        <taxon>Myoidea</taxon>
        <taxon>Myidae</taxon>
        <taxon>Mya</taxon>
    </lineage>
</organism>
<dbReference type="Gene3D" id="1.10.10.10">
    <property type="entry name" value="Winged helix-like DNA-binding domain superfamily/Winged helix DNA-binding domain"/>
    <property type="match status" value="1"/>
</dbReference>
<dbReference type="InterPro" id="IPR036390">
    <property type="entry name" value="WH_DNA-bd_sf"/>
</dbReference>
<sequence length="360" mass="39821">KFAIMSSFSIDYLTKTAAAYQCGGYEGEQKRIYSGAVDQISEDGYSSANGSSVVTDRHTSSPTDSGMESDRSPGLSESAEREERDVAECCKCAKLVTCLKISNLHSQVLADLEKKASRAKSAEADDKPSHSYIALISMAILSTSDQKMLLSDIYQYIMDNFEFYNNEEKPWRNSIRHNLSLNECFIKAGRSDNGKGNYWTIHPACLEDFSKGDFRRRQARRRARKSTKDVSSSIAARSQYGYNGGYVPMTSSHVAYHPYSHPAAMYYPMSSSTQSSIPPPTLYNAQDNYHPANYLSDISASQYSTAQRCFADQTTSTSGQQMSVAAQRLLAEHSTGAALTMQALAQQQAALASSLHFQNW</sequence>
<dbReference type="Pfam" id="PF00250">
    <property type="entry name" value="Forkhead"/>
    <property type="match status" value="1"/>
</dbReference>
<dbReference type="InterPro" id="IPR047519">
    <property type="entry name" value="FH_FOXQ2-like"/>
</dbReference>